<dbReference type="GO" id="GO:0005524">
    <property type="term" value="F:ATP binding"/>
    <property type="evidence" value="ECO:0007669"/>
    <property type="project" value="UniProtKB-KW"/>
</dbReference>
<name>E8X793_GRATM</name>
<sequence length="272" mass="31124">MRTTKAPRRAEAFIVTKEHRRFMEFANVVRKERYIGLCYGAAGVGKTQSARRYAHWQSVEPLLTRWGPRDEADKKIYATLARSRVLFFTPDVRANFGALRHQIDDLLGRINVCIDQHTGKTARTLPWDYVELVVLDEAERLNTAALEYLRDLFDRNDIGLILIGMPGIEKRMSRYPQLYSRVGFAHHYRPLLGDELSFVLARHWQKLGLQLDGADFTDAQAIASIARITGGNFRLLRRLFLQIERVLRVNDLTVITDDVVNAARSTLVIGVS</sequence>
<reference evidence="3" key="1">
    <citation type="submission" date="2011-01" db="EMBL/GenBank/DDBJ databases">
        <title>Complete sequence of plasmid3 of Acidobacterium sp. MP5ACTX9.</title>
        <authorList>
            <consortium name="US DOE Joint Genome Institute"/>
            <person name="Lucas S."/>
            <person name="Copeland A."/>
            <person name="Lapidus A."/>
            <person name="Cheng J.-F."/>
            <person name="Goodwin L."/>
            <person name="Pitluck S."/>
            <person name="Teshima H."/>
            <person name="Detter J.C."/>
            <person name="Han C."/>
            <person name="Tapia R."/>
            <person name="Land M."/>
            <person name="Hauser L."/>
            <person name="Kyrpides N."/>
            <person name="Ivanova N."/>
            <person name="Ovchinnikova G."/>
            <person name="Pagani I."/>
            <person name="Rawat S.R."/>
            <person name="Mannisto M."/>
            <person name="Haggblom M.M."/>
            <person name="Woyke T."/>
        </authorList>
    </citation>
    <scope>NUCLEOTIDE SEQUENCE [LARGE SCALE GENOMIC DNA]</scope>
    <source>
        <strain evidence="3">MP5ACTX9</strain>
        <plasmid evidence="3">Plasmid pACIX903</plasmid>
    </source>
</reference>
<protein>
    <submittedName>
        <fullName evidence="2">ATP-binding protein</fullName>
    </submittedName>
</protein>
<dbReference type="PANTHER" id="PTHR35894:SF1">
    <property type="entry name" value="PHOSPHORIBULOKINASE _ URIDINE KINASE FAMILY"/>
    <property type="match status" value="1"/>
</dbReference>
<geneLocation type="plasmid" evidence="2 3">
    <name>pACIX903</name>
</geneLocation>
<keyword evidence="2" id="KW-0547">Nucleotide-binding</keyword>
<dbReference type="HOGENOM" id="CLU_079574_0_0_0"/>
<evidence type="ECO:0000313" key="3">
    <source>
        <dbReference type="Proteomes" id="UP000000343"/>
    </source>
</evidence>
<dbReference type="PANTHER" id="PTHR35894">
    <property type="entry name" value="GENERAL SECRETION PATHWAY PROTEIN A-RELATED"/>
    <property type="match status" value="1"/>
</dbReference>
<dbReference type="InterPro" id="IPR049945">
    <property type="entry name" value="AAA_22"/>
</dbReference>
<gene>
    <name evidence="2" type="ordered locus">AciX9_4375</name>
</gene>
<dbReference type="RefSeq" id="WP_013573046.1">
    <property type="nucleotide sequence ID" value="NC_015058.1"/>
</dbReference>
<dbReference type="OrthoDB" id="9801665at2"/>
<keyword evidence="3" id="KW-1185">Reference proteome</keyword>
<organism evidence="3">
    <name type="scientific">Granulicella tundricola (strain ATCC BAA-1859 / DSM 23138 / MP5ACTX9)</name>
    <dbReference type="NCBI Taxonomy" id="1198114"/>
    <lineage>
        <taxon>Bacteria</taxon>
        <taxon>Pseudomonadati</taxon>
        <taxon>Acidobacteriota</taxon>
        <taxon>Terriglobia</taxon>
        <taxon>Terriglobales</taxon>
        <taxon>Acidobacteriaceae</taxon>
        <taxon>Granulicella</taxon>
    </lineage>
</organism>
<keyword evidence="2" id="KW-0614">Plasmid</keyword>
<dbReference type="Proteomes" id="UP000000343">
    <property type="component" value="Plasmid pACIX903"/>
</dbReference>
<keyword evidence="2" id="KW-0067">ATP-binding</keyword>
<dbReference type="InterPro" id="IPR027417">
    <property type="entry name" value="P-loop_NTPase"/>
</dbReference>
<evidence type="ECO:0000259" key="1">
    <source>
        <dbReference type="Pfam" id="PF13401"/>
    </source>
</evidence>
<feature type="domain" description="ORC1/DEAH AAA+ ATPase" evidence="1">
    <location>
        <begin position="31"/>
        <end position="172"/>
    </location>
</feature>
<dbReference type="InterPro" id="IPR052026">
    <property type="entry name" value="ExeA_AAA_ATPase_DNA-bind"/>
</dbReference>
<dbReference type="KEGG" id="acm:AciX9_4375"/>
<dbReference type="EMBL" id="CP002483">
    <property type="protein sequence ID" value="ADW71327.1"/>
    <property type="molecule type" value="Genomic_DNA"/>
</dbReference>
<evidence type="ECO:0000313" key="2">
    <source>
        <dbReference type="EMBL" id="ADW71327.1"/>
    </source>
</evidence>
<dbReference type="AlphaFoldDB" id="E8X793"/>
<accession>E8X793</accession>
<dbReference type="GO" id="GO:0016887">
    <property type="term" value="F:ATP hydrolysis activity"/>
    <property type="evidence" value="ECO:0007669"/>
    <property type="project" value="InterPro"/>
</dbReference>
<dbReference type="SUPFAM" id="SSF52540">
    <property type="entry name" value="P-loop containing nucleoside triphosphate hydrolases"/>
    <property type="match status" value="1"/>
</dbReference>
<dbReference type="Pfam" id="PF13401">
    <property type="entry name" value="AAA_22"/>
    <property type="match status" value="1"/>
</dbReference>
<proteinExistence type="predicted"/>